<sequence>MDAQHEPAHDEMREFLRQEREAFEERNYWLQHALGAENHWLFVQAYDAWKLELYLPACTGFLTGIEASLRNTMAQVQNPAPVENVDDISTLSNSLLRQARASGMVIDDLAFPGEQNFEVNLPTRSIHVEIVKVRHTLCHGNILQYVRTEDDLGTFFTPECCRDLANSLHTISRNWVASLGAFRRETLGLR</sequence>
<protein>
    <submittedName>
        <fullName evidence="1">Uncharacterized protein</fullName>
    </submittedName>
</protein>
<proteinExistence type="predicted"/>
<gene>
    <name evidence="1" type="ORF">GN299_24725</name>
</gene>
<dbReference type="Proteomes" id="UP000442695">
    <property type="component" value="Unassembled WGS sequence"/>
</dbReference>
<dbReference type="RefSeq" id="WP_041505931.1">
    <property type="nucleotide sequence ID" value="NZ_UGUZ01000001.1"/>
</dbReference>
<reference evidence="1 2" key="1">
    <citation type="submission" date="2019-12" db="EMBL/GenBank/DDBJ databases">
        <authorList>
            <person name="Woiski C."/>
        </authorList>
    </citation>
    <scope>NUCLEOTIDE SEQUENCE [LARGE SCALE GENOMIC DNA]</scope>
    <source>
        <strain evidence="1 2">BOE100</strain>
    </source>
</reference>
<evidence type="ECO:0000313" key="2">
    <source>
        <dbReference type="Proteomes" id="UP000442695"/>
    </source>
</evidence>
<name>A0A379KZ65_PSEPU</name>
<dbReference type="AlphaFoldDB" id="A0A379KZ65"/>
<evidence type="ECO:0000313" key="1">
    <source>
        <dbReference type="EMBL" id="KAF0252190.1"/>
    </source>
</evidence>
<comment type="caution">
    <text evidence="1">The sequence shown here is derived from an EMBL/GenBank/DDBJ whole genome shotgun (WGS) entry which is preliminary data.</text>
</comment>
<organism evidence="1 2">
    <name type="scientific">Pseudomonas putida</name>
    <name type="common">Arthrobacter siderocapsulatus</name>
    <dbReference type="NCBI Taxonomy" id="303"/>
    <lineage>
        <taxon>Bacteria</taxon>
        <taxon>Pseudomonadati</taxon>
        <taxon>Pseudomonadota</taxon>
        <taxon>Gammaproteobacteria</taxon>
        <taxon>Pseudomonadales</taxon>
        <taxon>Pseudomonadaceae</taxon>
        <taxon>Pseudomonas</taxon>
    </lineage>
</organism>
<accession>A0A379KZ65</accession>
<dbReference type="EMBL" id="WOWR01000045">
    <property type="protein sequence ID" value="KAF0252190.1"/>
    <property type="molecule type" value="Genomic_DNA"/>
</dbReference>